<feature type="compositionally biased region" description="Polar residues" evidence="1">
    <location>
        <begin position="190"/>
        <end position="199"/>
    </location>
</feature>
<evidence type="ECO:0000313" key="2">
    <source>
        <dbReference type="EMBL" id="KAF4970260.1"/>
    </source>
</evidence>
<feature type="compositionally biased region" description="Polar residues" evidence="1">
    <location>
        <begin position="121"/>
        <end position="134"/>
    </location>
</feature>
<organism evidence="2 3">
    <name type="scientific">Fusarium sarcochroum</name>
    <dbReference type="NCBI Taxonomy" id="1208366"/>
    <lineage>
        <taxon>Eukaryota</taxon>
        <taxon>Fungi</taxon>
        <taxon>Dikarya</taxon>
        <taxon>Ascomycota</taxon>
        <taxon>Pezizomycotina</taxon>
        <taxon>Sordariomycetes</taxon>
        <taxon>Hypocreomycetidae</taxon>
        <taxon>Hypocreales</taxon>
        <taxon>Nectriaceae</taxon>
        <taxon>Fusarium</taxon>
        <taxon>Fusarium lateritium species complex</taxon>
    </lineage>
</organism>
<feature type="compositionally biased region" description="Basic and acidic residues" evidence="1">
    <location>
        <begin position="206"/>
        <end position="217"/>
    </location>
</feature>
<feature type="region of interest" description="Disordered" evidence="1">
    <location>
        <begin position="172"/>
        <end position="217"/>
    </location>
</feature>
<name>A0A8H4U5J4_9HYPO</name>
<feature type="compositionally biased region" description="Basic and acidic residues" evidence="1">
    <location>
        <begin position="911"/>
        <end position="933"/>
    </location>
</feature>
<protein>
    <recommendedName>
        <fullName evidence="4">Pentatricopeptide repeat protein</fullName>
    </recommendedName>
</protein>
<comment type="caution">
    <text evidence="2">The sequence shown here is derived from an EMBL/GenBank/DDBJ whole genome shotgun (WGS) entry which is preliminary data.</text>
</comment>
<reference evidence="2" key="2">
    <citation type="submission" date="2020-05" db="EMBL/GenBank/DDBJ databases">
        <authorList>
            <person name="Kim H.-S."/>
            <person name="Proctor R.H."/>
            <person name="Brown D.W."/>
        </authorList>
    </citation>
    <scope>NUCLEOTIDE SEQUENCE</scope>
    <source>
        <strain evidence="2">NRRL 20472</strain>
    </source>
</reference>
<gene>
    <name evidence="2" type="ORF">FSARC_2666</name>
</gene>
<dbReference type="Proteomes" id="UP000622797">
    <property type="component" value="Unassembled WGS sequence"/>
</dbReference>
<feature type="compositionally biased region" description="Basic and acidic residues" evidence="1">
    <location>
        <begin position="949"/>
        <end position="986"/>
    </location>
</feature>
<reference evidence="2" key="1">
    <citation type="journal article" date="2020" name="BMC Genomics">
        <title>Correction to: Identification and distribution of gene clusters required for synthesis of sphingolipid metabolism inhibitors in diverse species of the filamentous fungus Fusarium.</title>
        <authorList>
            <person name="Kim H.S."/>
            <person name="Lohmar J.M."/>
            <person name="Busman M."/>
            <person name="Brown D.W."/>
            <person name="Naumann T.A."/>
            <person name="Divon H.H."/>
            <person name="Lysoe E."/>
            <person name="Uhlig S."/>
            <person name="Proctor R.H."/>
        </authorList>
    </citation>
    <scope>NUCLEOTIDE SEQUENCE</scope>
    <source>
        <strain evidence="2">NRRL 20472</strain>
    </source>
</reference>
<feature type="region of interest" description="Disordered" evidence="1">
    <location>
        <begin position="949"/>
        <end position="996"/>
    </location>
</feature>
<accession>A0A8H4U5J4</accession>
<evidence type="ECO:0008006" key="4">
    <source>
        <dbReference type="Google" id="ProtNLM"/>
    </source>
</evidence>
<keyword evidence="3" id="KW-1185">Reference proteome</keyword>
<feature type="region of interest" description="Disordered" evidence="1">
    <location>
        <begin position="120"/>
        <end position="140"/>
    </location>
</feature>
<dbReference type="AlphaFoldDB" id="A0A8H4U5J4"/>
<proteinExistence type="predicted"/>
<sequence length="996" mass="112365">MAPPSPAPSRAAVNALRGVLLTTSCSVILLAEERRRRLNIARAAIDNAKKLHTARVNQNSAALAESYSSRREAFPIEIAHDFSRNTPTNNPLRRRRRRIDSLENQLSRPREIEALDAFDTTLGQDGDSASTPQARQKRWDEWDSARRELSRMSETTSLPHNDLFLRLPADIDLPTAPSRSQKSKTRASDSRTGLESNTAEVVDQTKPSEDAHAISPEAKELTPSLRLRSAFLNGDVEANVRISVNKTLVEHLDSLSELDTVLTELESSDLSHASRVEQERKAAQMLQKLALIEAEEPQAILSRGIHLLRSTSVSRQYNTIPLILEAVYPVCKDICLLAVPFLDSLLQNRDTEGVQHLLRRFSRLEPGATDEAPYKNRNEWVTRLLMHYWRKTKDFAEVKHIYGTLQEGGLFTDRVFSIPSQYAIRRRITLIALDAGDDATAAAEMSQLCAMRPKAANLDVKLRGRFVVRDAELGYWNKVLSELENFRPKAKQSPQFQNVLSWLTKIYCKNHATAEVDIFVRDLIKTHGMTLNKPLAFFVMDRHGRTRDLQALVAWLQLCQDGGLEMDQVFFNEIADKCCKYWNLSRMDVVRMLKDAQSSMPWLHDPLLTSYSNNGALNDFHKRLPGETADGYGIVSALPESRGDSISIYERAAFKHMNTLALRNDWSHVYSAYQEATKKGLGDSARCLRLAVVANIHMEGPHSCTASGLINEAHAGGHDISGALVPMLVARLEAGDHVSDLLQENLGKGQRIHDSVYNKAARVLTQKGNPEAAIRVCELAAQQNGMGELAYNKFNFASLVHSYTGQGRYRELRSLVACFNSKSEWWQGSKECKESIKLAMKHIAARAARDHRREGMHKEALVCLDDALQHIKSLRATNRQERETLTKEVVGVFKTAEEPMAFEGGFFPDAQTERQPPKNKRNMDWETSTRRELTSQVLSEARHRIVEDDISARDQKMSDFRTGRKERTKRERTPSPESSEQKEIFLDRQSLAGAMF</sequence>
<evidence type="ECO:0000313" key="3">
    <source>
        <dbReference type="Proteomes" id="UP000622797"/>
    </source>
</evidence>
<feature type="region of interest" description="Disordered" evidence="1">
    <location>
        <begin position="906"/>
        <end position="934"/>
    </location>
</feature>
<dbReference type="OrthoDB" id="185373at2759"/>
<feature type="region of interest" description="Disordered" evidence="1">
    <location>
        <begin position="81"/>
        <end position="105"/>
    </location>
</feature>
<evidence type="ECO:0000256" key="1">
    <source>
        <dbReference type="SAM" id="MobiDB-lite"/>
    </source>
</evidence>
<dbReference type="EMBL" id="JABEXW010000130">
    <property type="protein sequence ID" value="KAF4970260.1"/>
    <property type="molecule type" value="Genomic_DNA"/>
</dbReference>